<dbReference type="Proteomes" id="UP001159641">
    <property type="component" value="Unassembled WGS sequence"/>
</dbReference>
<dbReference type="AlphaFoldDB" id="A0AB34GJL9"/>
<dbReference type="EMBL" id="JAIQCJ010002164">
    <property type="protein sequence ID" value="KAJ8780198.1"/>
    <property type="molecule type" value="Genomic_DNA"/>
</dbReference>
<organism evidence="1 2">
    <name type="scientific">Eschrichtius robustus</name>
    <name type="common">California gray whale</name>
    <name type="synonym">Eschrichtius gibbosus</name>
    <dbReference type="NCBI Taxonomy" id="9764"/>
    <lineage>
        <taxon>Eukaryota</taxon>
        <taxon>Metazoa</taxon>
        <taxon>Chordata</taxon>
        <taxon>Craniata</taxon>
        <taxon>Vertebrata</taxon>
        <taxon>Euteleostomi</taxon>
        <taxon>Mammalia</taxon>
        <taxon>Eutheria</taxon>
        <taxon>Laurasiatheria</taxon>
        <taxon>Artiodactyla</taxon>
        <taxon>Whippomorpha</taxon>
        <taxon>Cetacea</taxon>
        <taxon>Mysticeti</taxon>
        <taxon>Eschrichtiidae</taxon>
        <taxon>Eschrichtius</taxon>
    </lineage>
</organism>
<accession>A0AB34GJL9</accession>
<protein>
    <submittedName>
        <fullName evidence="1">Uncharacterized protein</fullName>
    </submittedName>
</protein>
<evidence type="ECO:0000313" key="2">
    <source>
        <dbReference type="Proteomes" id="UP001159641"/>
    </source>
</evidence>
<sequence>MPASTPGPFEDCLRDLGGLFEPYIRAACRCAGQALKWVFVEQKCRLLEHDWAPGGWEGDREADRTTLMLSQGFTQASSVGLLTVPAGERLRAGEDVPSFGERALHQRTSNRYCGAHGGRCRCSGWEGGACKGKGLTGNKRRLEAARSPAAWGVISGLKPERCGQCPQILSLEPLRIESKRMRETAKPSKQAVWVPLGGNLEPALCPPNLPSTWDVRPNVQEMQRPRLWLCRKVSCVTASGSSRPLAEEARRERNL</sequence>
<keyword evidence="2" id="KW-1185">Reference proteome</keyword>
<comment type="caution">
    <text evidence="1">The sequence shown here is derived from an EMBL/GenBank/DDBJ whole genome shotgun (WGS) entry which is preliminary data.</text>
</comment>
<gene>
    <name evidence="1" type="ORF">J1605_011801</name>
</gene>
<name>A0AB34GJL9_ESCRO</name>
<evidence type="ECO:0000313" key="1">
    <source>
        <dbReference type="EMBL" id="KAJ8780198.1"/>
    </source>
</evidence>
<reference evidence="1 2" key="1">
    <citation type="submission" date="2022-11" db="EMBL/GenBank/DDBJ databases">
        <title>Whole genome sequence of Eschrichtius robustus ER-17-0199.</title>
        <authorList>
            <person name="Bruniche-Olsen A."/>
            <person name="Black A.N."/>
            <person name="Fields C.J."/>
            <person name="Walden K."/>
            <person name="Dewoody J.A."/>
        </authorList>
    </citation>
    <scope>NUCLEOTIDE SEQUENCE [LARGE SCALE GENOMIC DNA]</scope>
    <source>
        <strain evidence="1">ER-17-0199</strain>
        <tissue evidence="1">Blubber</tissue>
    </source>
</reference>
<proteinExistence type="predicted"/>